<dbReference type="EMBL" id="KB526469">
    <property type="protein sequence ID" value="EMP36114.1"/>
    <property type="molecule type" value="Genomic_DNA"/>
</dbReference>
<accession>M7BFY1</accession>
<evidence type="ECO:0000313" key="4">
    <source>
        <dbReference type="Proteomes" id="UP000031443"/>
    </source>
</evidence>
<evidence type="ECO:0000256" key="1">
    <source>
        <dbReference type="SAM" id="MobiDB-lite"/>
    </source>
</evidence>
<organism evidence="3 4">
    <name type="scientific">Chelonia mydas</name>
    <name type="common">Green sea-turtle</name>
    <name type="synonym">Chelonia agassizi</name>
    <dbReference type="NCBI Taxonomy" id="8469"/>
    <lineage>
        <taxon>Eukaryota</taxon>
        <taxon>Metazoa</taxon>
        <taxon>Chordata</taxon>
        <taxon>Craniata</taxon>
        <taxon>Vertebrata</taxon>
        <taxon>Euteleostomi</taxon>
        <taxon>Archelosauria</taxon>
        <taxon>Testudinata</taxon>
        <taxon>Testudines</taxon>
        <taxon>Cryptodira</taxon>
        <taxon>Durocryptodira</taxon>
        <taxon>Americhelydia</taxon>
        <taxon>Chelonioidea</taxon>
        <taxon>Cheloniidae</taxon>
        <taxon>Chelonia</taxon>
    </lineage>
</organism>
<feature type="chain" id="PRO_5004080065" description="Secreted protein" evidence="2">
    <location>
        <begin position="23"/>
        <end position="138"/>
    </location>
</feature>
<feature type="region of interest" description="Disordered" evidence="1">
    <location>
        <begin position="89"/>
        <end position="138"/>
    </location>
</feature>
<keyword evidence="4" id="KW-1185">Reference proteome</keyword>
<evidence type="ECO:0008006" key="5">
    <source>
        <dbReference type="Google" id="ProtNLM"/>
    </source>
</evidence>
<reference evidence="4" key="1">
    <citation type="journal article" date="2013" name="Nat. Genet.">
        <title>The draft genomes of soft-shell turtle and green sea turtle yield insights into the development and evolution of the turtle-specific body plan.</title>
        <authorList>
            <person name="Wang Z."/>
            <person name="Pascual-Anaya J."/>
            <person name="Zadissa A."/>
            <person name="Li W."/>
            <person name="Niimura Y."/>
            <person name="Huang Z."/>
            <person name="Li C."/>
            <person name="White S."/>
            <person name="Xiong Z."/>
            <person name="Fang D."/>
            <person name="Wang B."/>
            <person name="Ming Y."/>
            <person name="Chen Y."/>
            <person name="Zheng Y."/>
            <person name="Kuraku S."/>
            <person name="Pignatelli M."/>
            <person name="Herrero J."/>
            <person name="Beal K."/>
            <person name="Nozawa M."/>
            <person name="Li Q."/>
            <person name="Wang J."/>
            <person name="Zhang H."/>
            <person name="Yu L."/>
            <person name="Shigenobu S."/>
            <person name="Wang J."/>
            <person name="Liu J."/>
            <person name="Flicek P."/>
            <person name="Searle S."/>
            <person name="Wang J."/>
            <person name="Kuratani S."/>
            <person name="Yin Y."/>
            <person name="Aken B."/>
            <person name="Zhang G."/>
            <person name="Irie N."/>
        </authorList>
    </citation>
    <scope>NUCLEOTIDE SEQUENCE [LARGE SCALE GENOMIC DNA]</scope>
</reference>
<dbReference type="PROSITE" id="PS51257">
    <property type="entry name" value="PROKAR_LIPOPROTEIN"/>
    <property type="match status" value="1"/>
</dbReference>
<feature type="signal peptide" evidence="2">
    <location>
        <begin position="1"/>
        <end position="22"/>
    </location>
</feature>
<evidence type="ECO:0000256" key="2">
    <source>
        <dbReference type="SAM" id="SignalP"/>
    </source>
</evidence>
<sequence length="138" mass="14795">MLLHGRCSGPLLLLGSAGCAAGSDRAVHFCCSEQHDDTASFGIDSIQISNKVKLQRGEEARPSWCMVAAILGKPENNLWSPVRDLQLKGQGEGGETGVVGTARGQCPEEDATRQGAMQVPGQQNRQRARHHTPKVLHS</sequence>
<evidence type="ECO:0000313" key="3">
    <source>
        <dbReference type="EMBL" id="EMP36114.1"/>
    </source>
</evidence>
<dbReference type="AlphaFoldDB" id="M7BFY1"/>
<keyword evidence="2" id="KW-0732">Signal</keyword>
<dbReference type="Proteomes" id="UP000031443">
    <property type="component" value="Unassembled WGS sequence"/>
</dbReference>
<feature type="compositionally biased region" description="Basic residues" evidence="1">
    <location>
        <begin position="126"/>
        <end position="138"/>
    </location>
</feature>
<name>M7BFY1_CHEMY</name>
<protein>
    <recommendedName>
        <fullName evidence="5">Secreted protein</fullName>
    </recommendedName>
</protein>
<proteinExistence type="predicted"/>
<gene>
    <name evidence="3" type="ORF">UY3_06725</name>
</gene>